<evidence type="ECO:0000313" key="1">
    <source>
        <dbReference type="EMBL" id="KAL0295382.1"/>
    </source>
</evidence>
<proteinExistence type="predicted"/>
<reference evidence="1" key="2">
    <citation type="journal article" date="2024" name="Plant">
        <title>Genomic evolution and insights into agronomic trait innovations of Sesamum species.</title>
        <authorList>
            <person name="Miao H."/>
            <person name="Wang L."/>
            <person name="Qu L."/>
            <person name="Liu H."/>
            <person name="Sun Y."/>
            <person name="Le M."/>
            <person name="Wang Q."/>
            <person name="Wei S."/>
            <person name="Zheng Y."/>
            <person name="Lin W."/>
            <person name="Duan Y."/>
            <person name="Cao H."/>
            <person name="Xiong S."/>
            <person name="Wang X."/>
            <person name="Wei L."/>
            <person name="Li C."/>
            <person name="Ma Q."/>
            <person name="Ju M."/>
            <person name="Zhao R."/>
            <person name="Li G."/>
            <person name="Mu C."/>
            <person name="Tian Q."/>
            <person name="Mei H."/>
            <person name="Zhang T."/>
            <person name="Gao T."/>
            <person name="Zhang H."/>
        </authorList>
    </citation>
    <scope>NUCLEOTIDE SEQUENCE</scope>
    <source>
        <strain evidence="1">G02</strain>
    </source>
</reference>
<sequence>MRSFLWKGSSGSGMVKVSWDQVCKPQVQGGLGIRRVRHMNLALLLKQVWRILQEDPTSIWVAWVLRYRLRNQPLWTVNASSSSWCWRKLVKTSVLLKEGLEYRVGDGHKFWLWTDLWHPRGPLINHFPRGPSITGLAVDSRLMTVIHQGQWCWPSASDFDIQQIMSDLPAIYPQQPDKVLWKPGTFSTQSLLQFLEPSSPRVLWSQLLREICDTST</sequence>
<name>A0AAW2JLJ1_SESRA</name>
<dbReference type="PANTHER" id="PTHR33116">
    <property type="entry name" value="REVERSE TRANSCRIPTASE ZINC-BINDING DOMAIN-CONTAINING PROTEIN-RELATED-RELATED"/>
    <property type="match status" value="1"/>
</dbReference>
<reference evidence="1" key="1">
    <citation type="submission" date="2020-06" db="EMBL/GenBank/DDBJ databases">
        <authorList>
            <person name="Li T."/>
            <person name="Hu X."/>
            <person name="Zhang T."/>
            <person name="Song X."/>
            <person name="Zhang H."/>
            <person name="Dai N."/>
            <person name="Sheng W."/>
            <person name="Hou X."/>
            <person name="Wei L."/>
        </authorList>
    </citation>
    <scope>NUCLEOTIDE SEQUENCE</scope>
    <source>
        <strain evidence="1">G02</strain>
        <tissue evidence="1">Leaf</tissue>
    </source>
</reference>
<gene>
    <name evidence="1" type="ORF">Sradi_6838700</name>
</gene>
<dbReference type="PANTHER" id="PTHR33116:SF78">
    <property type="entry name" value="OS12G0587133 PROTEIN"/>
    <property type="match status" value="1"/>
</dbReference>
<dbReference type="EMBL" id="JACGWJ010000048">
    <property type="protein sequence ID" value="KAL0295382.1"/>
    <property type="molecule type" value="Genomic_DNA"/>
</dbReference>
<organism evidence="1">
    <name type="scientific">Sesamum radiatum</name>
    <name type="common">Black benniseed</name>
    <dbReference type="NCBI Taxonomy" id="300843"/>
    <lineage>
        <taxon>Eukaryota</taxon>
        <taxon>Viridiplantae</taxon>
        <taxon>Streptophyta</taxon>
        <taxon>Embryophyta</taxon>
        <taxon>Tracheophyta</taxon>
        <taxon>Spermatophyta</taxon>
        <taxon>Magnoliopsida</taxon>
        <taxon>eudicotyledons</taxon>
        <taxon>Gunneridae</taxon>
        <taxon>Pentapetalae</taxon>
        <taxon>asterids</taxon>
        <taxon>lamiids</taxon>
        <taxon>Lamiales</taxon>
        <taxon>Pedaliaceae</taxon>
        <taxon>Sesamum</taxon>
    </lineage>
</organism>
<accession>A0AAW2JLJ1</accession>
<comment type="caution">
    <text evidence="1">The sequence shown here is derived from an EMBL/GenBank/DDBJ whole genome shotgun (WGS) entry which is preliminary data.</text>
</comment>
<dbReference type="AlphaFoldDB" id="A0AAW2JLJ1"/>
<protein>
    <submittedName>
        <fullName evidence="1">Uncharacterized protein</fullName>
    </submittedName>
</protein>